<dbReference type="GO" id="GO:0034490">
    <property type="term" value="P:basic amino acid transmembrane import into vacuole"/>
    <property type="evidence" value="ECO:0007669"/>
    <property type="project" value="UniProtKB-ARBA"/>
</dbReference>
<feature type="transmembrane region" description="Helical" evidence="11">
    <location>
        <begin position="267"/>
        <end position="288"/>
    </location>
</feature>
<evidence type="ECO:0000256" key="4">
    <source>
        <dbReference type="ARBA" id="ARBA00022554"/>
    </source>
</evidence>
<evidence type="ECO:0000256" key="11">
    <source>
        <dbReference type="SAM" id="Phobius"/>
    </source>
</evidence>
<feature type="transmembrane region" description="Helical" evidence="11">
    <location>
        <begin position="399"/>
        <end position="420"/>
    </location>
</feature>
<dbReference type="AlphaFoldDB" id="A0A167N2E7"/>
<name>A0A167N2E7_9HYPO</name>
<comment type="similarity">
    <text evidence="9">Belongs to the laat-1 family.</text>
</comment>
<dbReference type="OrthoDB" id="8048523at2759"/>
<dbReference type="Proteomes" id="UP000076874">
    <property type="component" value="Unassembled WGS sequence"/>
</dbReference>
<evidence type="ECO:0000256" key="1">
    <source>
        <dbReference type="ARBA" id="ARBA00004116"/>
    </source>
</evidence>
<keyword evidence="5 11" id="KW-0812">Transmembrane</keyword>
<dbReference type="GO" id="GO:0012505">
    <property type="term" value="C:endomembrane system"/>
    <property type="evidence" value="ECO:0007669"/>
    <property type="project" value="UniProtKB-SubCell"/>
</dbReference>
<accession>A0A167N2E7</accession>
<feature type="transmembrane region" description="Helical" evidence="11">
    <location>
        <begin position="74"/>
        <end position="96"/>
    </location>
</feature>
<organism evidence="12 13">
    <name type="scientific">Niveomyces insectorum RCEF 264</name>
    <dbReference type="NCBI Taxonomy" id="1081102"/>
    <lineage>
        <taxon>Eukaryota</taxon>
        <taxon>Fungi</taxon>
        <taxon>Dikarya</taxon>
        <taxon>Ascomycota</taxon>
        <taxon>Pezizomycotina</taxon>
        <taxon>Sordariomycetes</taxon>
        <taxon>Hypocreomycetidae</taxon>
        <taxon>Hypocreales</taxon>
        <taxon>Cordycipitaceae</taxon>
        <taxon>Niveomyces</taxon>
    </lineage>
</organism>
<evidence type="ECO:0000256" key="3">
    <source>
        <dbReference type="ARBA" id="ARBA00022448"/>
    </source>
</evidence>
<evidence type="ECO:0000256" key="5">
    <source>
        <dbReference type="ARBA" id="ARBA00022692"/>
    </source>
</evidence>
<keyword evidence="4" id="KW-0926">Vacuole</keyword>
<dbReference type="FunFam" id="1.20.1280.290:FF:000011">
    <property type="entry name" value="PQ loop repeat protein"/>
    <property type="match status" value="1"/>
</dbReference>
<dbReference type="STRING" id="1081102.A0A167N2E7"/>
<feature type="region of interest" description="Disordered" evidence="10">
    <location>
        <begin position="426"/>
        <end position="487"/>
    </location>
</feature>
<dbReference type="GO" id="GO:0098588">
    <property type="term" value="C:bounding membrane of organelle"/>
    <property type="evidence" value="ECO:0007669"/>
    <property type="project" value="UniProtKB-ARBA"/>
</dbReference>
<feature type="compositionally biased region" description="Acidic residues" evidence="10">
    <location>
        <begin position="454"/>
        <end position="469"/>
    </location>
</feature>
<evidence type="ECO:0000256" key="7">
    <source>
        <dbReference type="ARBA" id="ARBA00022989"/>
    </source>
</evidence>
<dbReference type="GO" id="GO:0005773">
    <property type="term" value="C:vacuole"/>
    <property type="evidence" value="ECO:0007669"/>
    <property type="project" value="UniProtKB-SubCell"/>
</dbReference>
<evidence type="ECO:0000313" key="12">
    <source>
        <dbReference type="EMBL" id="OAA55038.1"/>
    </source>
</evidence>
<protein>
    <submittedName>
        <fullName evidence="12">Pq loop repeat protein</fullName>
    </submittedName>
</protein>
<gene>
    <name evidence="12" type="ORF">SPI_08542</name>
</gene>
<dbReference type="GO" id="GO:0015174">
    <property type="term" value="F:basic amino acid transmembrane transporter activity"/>
    <property type="evidence" value="ECO:0007669"/>
    <property type="project" value="UniProtKB-ARBA"/>
</dbReference>
<dbReference type="EMBL" id="AZHD01000021">
    <property type="protein sequence ID" value="OAA55038.1"/>
    <property type="molecule type" value="Genomic_DNA"/>
</dbReference>
<feature type="transmembrane region" description="Helical" evidence="11">
    <location>
        <begin position="350"/>
        <end position="370"/>
    </location>
</feature>
<dbReference type="GO" id="GO:0015179">
    <property type="term" value="F:L-amino acid transmembrane transporter activity"/>
    <property type="evidence" value="ECO:0007669"/>
    <property type="project" value="UniProtKB-ARBA"/>
</dbReference>
<feature type="compositionally biased region" description="Low complexity" evidence="10">
    <location>
        <begin position="436"/>
        <end position="446"/>
    </location>
</feature>
<reference evidence="12 13" key="1">
    <citation type="journal article" date="2016" name="Genome Biol. Evol.">
        <title>Divergent and convergent evolution of fungal pathogenicity.</title>
        <authorList>
            <person name="Shang Y."/>
            <person name="Xiao G."/>
            <person name="Zheng P."/>
            <person name="Cen K."/>
            <person name="Zhan S."/>
            <person name="Wang C."/>
        </authorList>
    </citation>
    <scope>NUCLEOTIDE SEQUENCE [LARGE SCALE GENOMIC DNA]</scope>
    <source>
        <strain evidence="12 13">RCEF 264</strain>
    </source>
</reference>
<feature type="compositionally biased region" description="Low complexity" evidence="10">
    <location>
        <begin position="239"/>
        <end position="254"/>
    </location>
</feature>
<sequence>MVPPTGPLNLDVEAVSGICGSISIACWIIVFSPQIIENFRRGNADGLSLQFLIVWLLGDVFNILGAVLQGVLPTMIILAVYYTIADIVLLGQCFYYRGFTWRDAVVPPKPKRTRRRRTDTEADDAGLRVNGGGGGRHRRHRGDRKDRATERTALLAKTSNGAVGVGVEDDVDGNDRHNNHHQQHHQHQHQHPHRHGHERRDSNWSSLSPAVPFVPELRHLDSLEPAGPVLGTTAPPQPTAATTSTTAASGASPRRARAASTTVLQSLAFHTLAMLTVCAAGAAGWYLSGGRTRSGGDDRDHDNRGRDTAELVLDLWGQVFGYLCAALYLGSRLPQLLLNWRRRSTDGVSLLFFLFACLGNLTYVLSIVAYDGCGGSDEECTPAAVRARYGRYLLVNLPWLAGSLGTLLLDLGIFVQFFLYRVEEEGGGEDDEDDGSSSSNSGGSDSYAGGTAADDNDYDKDSDDDDDDDAAYRDERPLLRRNLSSYH</sequence>
<dbReference type="PANTHER" id="PTHR16201">
    <property type="entry name" value="SEVEN TRANSMEMBRANE PROTEIN 1-RELATED"/>
    <property type="match status" value="1"/>
</dbReference>
<dbReference type="Pfam" id="PF04193">
    <property type="entry name" value="PQ-loop"/>
    <property type="match status" value="2"/>
</dbReference>
<feature type="transmembrane region" description="Helical" evidence="11">
    <location>
        <begin position="14"/>
        <end position="35"/>
    </location>
</feature>
<feature type="region of interest" description="Disordered" evidence="10">
    <location>
        <begin position="224"/>
        <end position="254"/>
    </location>
</feature>
<keyword evidence="3" id="KW-0813">Transport</keyword>
<dbReference type="GO" id="GO:0015101">
    <property type="term" value="F:organic cation transmembrane transporter activity"/>
    <property type="evidence" value="ECO:0007669"/>
    <property type="project" value="UniProtKB-ARBA"/>
</dbReference>
<evidence type="ECO:0000256" key="10">
    <source>
        <dbReference type="SAM" id="MobiDB-lite"/>
    </source>
</evidence>
<keyword evidence="13" id="KW-1185">Reference proteome</keyword>
<keyword evidence="6" id="KW-0677">Repeat</keyword>
<feature type="compositionally biased region" description="Basic residues" evidence="10">
    <location>
        <begin position="178"/>
        <end position="197"/>
    </location>
</feature>
<dbReference type="InterPro" id="IPR006603">
    <property type="entry name" value="PQ-loop_rpt"/>
</dbReference>
<evidence type="ECO:0000256" key="2">
    <source>
        <dbReference type="ARBA" id="ARBA00004127"/>
    </source>
</evidence>
<dbReference type="PANTHER" id="PTHR16201:SF35">
    <property type="entry name" value="VACUOLAR AMINO ACID TRANSPORTER YPQ1-RELATED"/>
    <property type="match status" value="1"/>
</dbReference>
<feature type="transmembrane region" description="Helical" evidence="11">
    <location>
        <begin position="47"/>
        <end position="68"/>
    </location>
</feature>
<evidence type="ECO:0000256" key="8">
    <source>
        <dbReference type="ARBA" id="ARBA00023136"/>
    </source>
</evidence>
<evidence type="ECO:0000256" key="9">
    <source>
        <dbReference type="ARBA" id="ARBA00038039"/>
    </source>
</evidence>
<feature type="transmembrane region" description="Helical" evidence="11">
    <location>
        <begin position="308"/>
        <end position="329"/>
    </location>
</feature>
<comment type="caution">
    <text evidence="12">The sequence shown here is derived from an EMBL/GenBank/DDBJ whole genome shotgun (WGS) entry which is preliminary data.</text>
</comment>
<feature type="compositionally biased region" description="Acidic residues" evidence="10">
    <location>
        <begin position="426"/>
        <end position="435"/>
    </location>
</feature>
<dbReference type="GO" id="GO:0034488">
    <property type="term" value="P:basic amino acid transmembrane export from vacuole"/>
    <property type="evidence" value="ECO:0007669"/>
    <property type="project" value="UniProtKB-ARBA"/>
</dbReference>
<evidence type="ECO:0000313" key="13">
    <source>
        <dbReference type="Proteomes" id="UP000076874"/>
    </source>
</evidence>
<feature type="region of interest" description="Disordered" evidence="10">
    <location>
        <begin position="109"/>
        <end position="207"/>
    </location>
</feature>
<comment type="subcellular location">
    <subcellularLocation>
        <location evidence="2">Endomembrane system</location>
        <topology evidence="2">Multi-pass membrane protein</topology>
    </subcellularLocation>
    <subcellularLocation>
        <location evidence="1">Vacuole</location>
    </subcellularLocation>
</comment>
<keyword evidence="8 11" id="KW-0472">Membrane</keyword>
<keyword evidence="7 11" id="KW-1133">Transmembrane helix</keyword>
<evidence type="ECO:0000256" key="6">
    <source>
        <dbReference type="ARBA" id="ARBA00022737"/>
    </source>
</evidence>
<dbReference type="InterPro" id="IPR051415">
    <property type="entry name" value="LAAT-1"/>
</dbReference>
<proteinExistence type="inferred from homology"/>
<dbReference type="SMART" id="SM00679">
    <property type="entry name" value="CTNS"/>
    <property type="match status" value="2"/>
</dbReference>
<dbReference type="Gene3D" id="1.20.1280.290">
    <property type="match status" value="2"/>
</dbReference>